<dbReference type="PROSITE" id="PS50943">
    <property type="entry name" value="HTH_CROC1"/>
    <property type="match status" value="1"/>
</dbReference>
<dbReference type="EMBL" id="BJOV01000002">
    <property type="protein sequence ID" value="GEE00232.1"/>
    <property type="molecule type" value="Genomic_DNA"/>
</dbReference>
<dbReference type="Proteomes" id="UP000444960">
    <property type="component" value="Unassembled WGS sequence"/>
</dbReference>
<organism evidence="3 4">
    <name type="scientific">Gordonia spumicola</name>
    <dbReference type="NCBI Taxonomy" id="589161"/>
    <lineage>
        <taxon>Bacteria</taxon>
        <taxon>Bacillati</taxon>
        <taxon>Actinomycetota</taxon>
        <taxon>Actinomycetes</taxon>
        <taxon>Mycobacteriales</taxon>
        <taxon>Gordoniaceae</taxon>
        <taxon>Gordonia</taxon>
    </lineage>
</organism>
<dbReference type="SMART" id="SM00530">
    <property type="entry name" value="HTH_XRE"/>
    <property type="match status" value="1"/>
</dbReference>
<evidence type="ECO:0000313" key="2">
    <source>
        <dbReference type="EMBL" id="GEE00232.1"/>
    </source>
</evidence>
<comment type="caution">
    <text evidence="3">The sequence shown here is derived from an EMBL/GenBank/DDBJ whole genome shotgun (WGS) entry which is preliminary data.</text>
</comment>
<dbReference type="AlphaFoldDB" id="A0A7I9VGD3"/>
<dbReference type="InterPro" id="IPR010982">
    <property type="entry name" value="Lambda_DNA-bd_dom_sf"/>
</dbReference>
<dbReference type="CDD" id="cd00093">
    <property type="entry name" value="HTH_XRE"/>
    <property type="match status" value="1"/>
</dbReference>
<name>A0A7I9VGD3_9ACTN</name>
<dbReference type="OrthoDB" id="4414547at2"/>
<reference evidence="3" key="2">
    <citation type="journal article" date="2020" name="Int. J. Syst. Evol. Microbiol.">
        <title>Gordonia crocea sp. nov. and Gordonia spumicola sp. nov. isolated from sludge of a wastewater treatment plant.</title>
        <authorList>
            <person name="Tamura T."/>
            <person name="Saito S."/>
            <person name="Hamada M."/>
            <person name="Kang Y."/>
            <person name="Hoshino Y."/>
            <person name="Gonoi T."/>
            <person name="Mikami Y."/>
            <person name="Yaguchi T."/>
        </authorList>
    </citation>
    <scope>NUCLEOTIDE SEQUENCE</scope>
    <source>
        <strain evidence="3">NBRC 107696</strain>
    </source>
</reference>
<dbReference type="RefSeq" id="WP_161894157.1">
    <property type="nucleotide sequence ID" value="NZ_BJOV01000002.1"/>
</dbReference>
<gene>
    <name evidence="2" type="ORF">nbrc107696_06780</name>
    <name evidence="3" type="ORF">nbrc107696_46070</name>
</gene>
<feature type="domain" description="HTH cro/C1-type" evidence="1">
    <location>
        <begin position="12"/>
        <end position="66"/>
    </location>
</feature>
<dbReference type="GO" id="GO:0003677">
    <property type="term" value="F:DNA binding"/>
    <property type="evidence" value="ECO:0007669"/>
    <property type="project" value="InterPro"/>
</dbReference>
<sequence length="75" mass="8490">MNEDREHTGAVLRALRELRGFKPDEFAGKIRISRPYLANIEAGRKPLTDVLLARSARVLEVPQIAIRRPPEDEVA</sequence>
<dbReference type="InterPro" id="IPR001387">
    <property type="entry name" value="Cro/C1-type_HTH"/>
</dbReference>
<keyword evidence="4" id="KW-1185">Reference proteome</keyword>
<evidence type="ECO:0000313" key="4">
    <source>
        <dbReference type="Proteomes" id="UP000444960"/>
    </source>
</evidence>
<dbReference type="SUPFAM" id="SSF47413">
    <property type="entry name" value="lambda repressor-like DNA-binding domains"/>
    <property type="match status" value="1"/>
</dbReference>
<evidence type="ECO:0000313" key="3">
    <source>
        <dbReference type="EMBL" id="GEE04161.1"/>
    </source>
</evidence>
<dbReference type="Gene3D" id="1.10.260.40">
    <property type="entry name" value="lambda repressor-like DNA-binding domains"/>
    <property type="match status" value="1"/>
</dbReference>
<protein>
    <recommendedName>
        <fullName evidence="1">HTH cro/C1-type domain-containing protein</fullName>
    </recommendedName>
</protein>
<dbReference type="Pfam" id="PF13560">
    <property type="entry name" value="HTH_31"/>
    <property type="match status" value="1"/>
</dbReference>
<proteinExistence type="predicted"/>
<dbReference type="EMBL" id="BJOV01000008">
    <property type="protein sequence ID" value="GEE04161.1"/>
    <property type="molecule type" value="Genomic_DNA"/>
</dbReference>
<evidence type="ECO:0000259" key="1">
    <source>
        <dbReference type="PROSITE" id="PS50943"/>
    </source>
</evidence>
<accession>A0A7I9VGD3</accession>
<reference evidence="4" key="1">
    <citation type="submission" date="2019-06" db="EMBL/GenBank/DDBJ databases">
        <title>Gordonia isolated from sludge of a wastewater treatment plant.</title>
        <authorList>
            <person name="Tamura T."/>
            <person name="Aoyama K."/>
            <person name="Kang Y."/>
            <person name="Saito S."/>
            <person name="Akiyama N."/>
            <person name="Yazawa K."/>
            <person name="Gonoi T."/>
            <person name="Mikami Y."/>
        </authorList>
    </citation>
    <scope>NUCLEOTIDE SEQUENCE [LARGE SCALE GENOMIC DNA]</scope>
    <source>
        <strain evidence="4">NBRC 107696</strain>
    </source>
</reference>